<dbReference type="Pfam" id="PF09383">
    <property type="entry name" value="NIL"/>
    <property type="match status" value="1"/>
</dbReference>
<dbReference type="SUPFAM" id="SSF55021">
    <property type="entry name" value="ACT-like"/>
    <property type="match status" value="1"/>
</dbReference>
<dbReference type="SMART" id="SM00930">
    <property type="entry name" value="NIL"/>
    <property type="match status" value="1"/>
</dbReference>
<evidence type="ECO:0000313" key="2">
    <source>
        <dbReference type="EMBL" id="QOV21500.1"/>
    </source>
</evidence>
<feature type="domain" description="NIL" evidence="1">
    <location>
        <begin position="12"/>
        <end position="84"/>
    </location>
</feature>
<dbReference type="Gene3D" id="3.30.70.260">
    <property type="match status" value="1"/>
</dbReference>
<evidence type="ECO:0000313" key="3">
    <source>
        <dbReference type="Proteomes" id="UP000593846"/>
    </source>
</evidence>
<protein>
    <submittedName>
        <fullName evidence="2">NIL domain-containing protein</fullName>
    </submittedName>
</protein>
<evidence type="ECO:0000259" key="1">
    <source>
        <dbReference type="SMART" id="SM00930"/>
    </source>
</evidence>
<dbReference type="AlphaFoldDB" id="A0A7U3NM70"/>
<name>A0A7U3NM70_9CYAN</name>
<keyword evidence="3" id="KW-1185">Reference proteome</keyword>
<accession>A0A7U3NM70</accession>
<dbReference type="InterPro" id="IPR045865">
    <property type="entry name" value="ACT-like_dom_sf"/>
</dbReference>
<dbReference type="KEGG" id="aee:IM676_12140"/>
<gene>
    <name evidence="2" type="ORF">IM676_12140</name>
</gene>
<dbReference type="Proteomes" id="UP000593846">
    <property type="component" value="Chromosome"/>
</dbReference>
<sequence length="96" mass="10924">MVLFVGQSMSMTRLRVRLHIPQFYLQEPIISQMISRYQLTVNITGAELDKNTNEQGCFDLELEGSMSHINSCLTYLESLNLKILGKSSPDGDSWHC</sequence>
<dbReference type="InterPro" id="IPR018449">
    <property type="entry name" value="NIL_domain"/>
</dbReference>
<dbReference type="EMBL" id="CP063311">
    <property type="protein sequence ID" value="QOV21500.1"/>
    <property type="molecule type" value="Genomic_DNA"/>
</dbReference>
<organism evidence="2 3">
    <name type="scientific">Anabaenopsis elenkinii CCIBt3563</name>
    <dbReference type="NCBI Taxonomy" id="2779889"/>
    <lineage>
        <taxon>Bacteria</taxon>
        <taxon>Bacillati</taxon>
        <taxon>Cyanobacteriota</taxon>
        <taxon>Cyanophyceae</taxon>
        <taxon>Nostocales</taxon>
        <taxon>Nodulariaceae</taxon>
        <taxon>Anabaenopsis</taxon>
    </lineage>
</organism>
<reference evidence="3" key="1">
    <citation type="submission" date="2020-10" db="EMBL/GenBank/DDBJ databases">
        <title>Genome-based taxonomic classification of the species Anabaenopsis elenkinii.</title>
        <authorList>
            <person name="Delbaje E."/>
            <person name="Andreote A.P.D."/>
            <person name="Pellegrinetti T.A."/>
            <person name="Cruz R.B."/>
            <person name="Branco L.H.Z."/>
            <person name="Fiore M.F."/>
        </authorList>
    </citation>
    <scope>NUCLEOTIDE SEQUENCE [LARGE SCALE GENOMIC DNA]</scope>
    <source>
        <strain evidence="3">CCIBt3563</strain>
    </source>
</reference>
<proteinExistence type="predicted"/>